<organism evidence="7 8">
    <name type="scientific">Karstenula rhodostoma CBS 690.94</name>
    <dbReference type="NCBI Taxonomy" id="1392251"/>
    <lineage>
        <taxon>Eukaryota</taxon>
        <taxon>Fungi</taxon>
        <taxon>Dikarya</taxon>
        <taxon>Ascomycota</taxon>
        <taxon>Pezizomycotina</taxon>
        <taxon>Dothideomycetes</taxon>
        <taxon>Pleosporomycetidae</taxon>
        <taxon>Pleosporales</taxon>
        <taxon>Massarineae</taxon>
        <taxon>Didymosphaeriaceae</taxon>
        <taxon>Karstenula</taxon>
    </lineage>
</organism>
<keyword evidence="3 6" id="KW-1133">Transmembrane helix</keyword>
<evidence type="ECO:0000256" key="4">
    <source>
        <dbReference type="ARBA" id="ARBA00023136"/>
    </source>
</evidence>
<name>A0A9P4PZG9_9PLEO</name>
<accession>A0A9P4PZG9</accession>
<evidence type="ECO:0008006" key="9">
    <source>
        <dbReference type="Google" id="ProtNLM"/>
    </source>
</evidence>
<dbReference type="EMBL" id="MU001492">
    <property type="protein sequence ID" value="KAF2451724.1"/>
    <property type="molecule type" value="Genomic_DNA"/>
</dbReference>
<proteinExistence type="predicted"/>
<keyword evidence="8" id="KW-1185">Reference proteome</keyword>
<evidence type="ECO:0000313" key="7">
    <source>
        <dbReference type="EMBL" id="KAF2451724.1"/>
    </source>
</evidence>
<feature type="compositionally biased region" description="Basic and acidic residues" evidence="5">
    <location>
        <begin position="376"/>
        <end position="389"/>
    </location>
</feature>
<dbReference type="OrthoDB" id="10610930at2759"/>
<dbReference type="Proteomes" id="UP000799764">
    <property type="component" value="Unassembled WGS sequence"/>
</dbReference>
<dbReference type="AlphaFoldDB" id="A0A9P4PZG9"/>
<sequence>MEFTKPSVSGCTIRSDYSFDTSACWSAPPSEADTSEQVFTNEKTVADGSECDNLNGASFRTGTWQGDTAIICSFTQLYIESSWSQWSLTFLTSSWSSVSGAGPGSAGTSTLEVMRLPSSREKCLPGSTDCMYKYEGTCCPDGHTSISTAFQNSASTLFCCPFAKNLDSILQTVGSYGTVDVERSQTITWYDGPLVACVYSGGKVVDEVFDTAEILLDYNAPTYSAYWMRIKPISIELTGTPSLSFPTTNTNATPGSTPSSAGPSSTNTTLTDSSAGLSTPLKIGIGVGVSLGILFLLAITATMIFLRRLRRKRNPEDGTYHSKPELDGQPANKEIPMDVHEAQDDQVNELDGTTEPVEIERSRDIQEIEDTGLPAEADRRSNIPEMRVR</sequence>
<gene>
    <name evidence="7" type="ORF">P171DRAFT_478752</name>
</gene>
<evidence type="ECO:0000256" key="2">
    <source>
        <dbReference type="ARBA" id="ARBA00022692"/>
    </source>
</evidence>
<dbReference type="GO" id="GO:0071944">
    <property type="term" value="C:cell periphery"/>
    <property type="evidence" value="ECO:0007669"/>
    <property type="project" value="UniProtKB-ARBA"/>
</dbReference>
<feature type="region of interest" description="Disordered" evidence="5">
    <location>
        <begin position="245"/>
        <end position="273"/>
    </location>
</feature>
<reference evidence="7" key="1">
    <citation type="journal article" date="2020" name="Stud. Mycol.">
        <title>101 Dothideomycetes genomes: a test case for predicting lifestyles and emergence of pathogens.</title>
        <authorList>
            <person name="Haridas S."/>
            <person name="Albert R."/>
            <person name="Binder M."/>
            <person name="Bloem J."/>
            <person name="Labutti K."/>
            <person name="Salamov A."/>
            <person name="Andreopoulos B."/>
            <person name="Baker S."/>
            <person name="Barry K."/>
            <person name="Bills G."/>
            <person name="Bluhm B."/>
            <person name="Cannon C."/>
            <person name="Castanera R."/>
            <person name="Culley D."/>
            <person name="Daum C."/>
            <person name="Ezra D."/>
            <person name="Gonzalez J."/>
            <person name="Henrissat B."/>
            <person name="Kuo A."/>
            <person name="Liang C."/>
            <person name="Lipzen A."/>
            <person name="Lutzoni F."/>
            <person name="Magnuson J."/>
            <person name="Mondo S."/>
            <person name="Nolan M."/>
            <person name="Ohm R."/>
            <person name="Pangilinan J."/>
            <person name="Park H.-J."/>
            <person name="Ramirez L."/>
            <person name="Alfaro M."/>
            <person name="Sun H."/>
            <person name="Tritt A."/>
            <person name="Yoshinaga Y."/>
            <person name="Zwiers L.-H."/>
            <person name="Turgeon B."/>
            <person name="Goodwin S."/>
            <person name="Spatafora J."/>
            <person name="Crous P."/>
            <person name="Grigoriev I."/>
        </authorList>
    </citation>
    <scope>NUCLEOTIDE SEQUENCE</scope>
    <source>
        <strain evidence="7">CBS 690.94</strain>
    </source>
</reference>
<dbReference type="PANTHER" id="PTHR15549:SF6">
    <property type="entry name" value="MID2 DOMAIN-CONTAINING PROTEIN"/>
    <property type="match status" value="1"/>
</dbReference>
<feature type="compositionally biased region" description="Low complexity" evidence="5">
    <location>
        <begin position="252"/>
        <end position="269"/>
    </location>
</feature>
<comment type="caution">
    <text evidence="7">The sequence shown here is derived from an EMBL/GenBank/DDBJ whole genome shotgun (WGS) entry which is preliminary data.</text>
</comment>
<protein>
    <recommendedName>
        <fullName evidence="9">Mid2 domain-containing protein</fullName>
    </recommendedName>
</protein>
<evidence type="ECO:0000256" key="1">
    <source>
        <dbReference type="ARBA" id="ARBA00004167"/>
    </source>
</evidence>
<evidence type="ECO:0000256" key="6">
    <source>
        <dbReference type="SAM" id="Phobius"/>
    </source>
</evidence>
<dbReference type="GO" id="GO:0016020">
    <property type="term" value="C:membrane"/>
    <property type="evidence" value="ECO:0007669"/>
    <property type="project" value="UniProtKB-SubCell"/>
</dbReference>
<dbReference type="InterPro" id="IPR051694">
    <property type="entry name" value="Immunoregulatory_rcpt-like"/>
</dbReference>
<comment type="subcellular location">
    <subcellularLocation>
        <location evidence="1">Membrane</location>
        <topology evidence="1">Single-pass membrane protein</topology>
    </subcellularLocation>
</comment>
<evidence type="ECO:0000256" key="5">
    <source>
        <dbReference type="SAM" id="MobiDB-lite"/>
    </source>
</evidence>
<keyword evidence="4 6" id="KW-0472">Membrane</keyword>
<keyword evidence="2 6" id="KW-0812">Transmembrane</keyword>
<dbReference type="PANTHER" id="PTHR15549">
    <property type="entry name" value="PAIRED IMMUNOGLOBULIN-LIKE TYPE 2 RECEPTOR"/>
    <property type="match status" value="1"/>
</dbReference>
<feature type="region of interest" description="Disordered" evidence="5">
    <location>
        <begin position="338"/>
        <end position="389"/>
    </location>
</feature>
<feature type="transmembrane region" description="Helical" evidence="6">
    <location>
        <begin position="283"/>
        <end position="306"/>
    </location>
</feature>
<evidence type="ECO:0000256" key="3">
    <source>
        <dbReference type="ARBA" id="ARBA00022989"/>
    </source>
</evidence>
<evidence type="ECO:0000313" key="8">
    <source>
        <dbReference type="Proteomes" id="UP000799764"/>
    </source>
</evidence>